<name>A0A1Q9D5L3_SYMMI</name>
<dbReference type="OMA" id="MEARSIC"/>
<keyword evidence="4" id="KW-0472">Membrane</keyword>
<keyword evidence="4" id="KW-1133">Transmembrane helix</keyword>
<proteinExistence type="predicted"/>
<keyword evidence="4" id="KW-0812">Transmembrane</keyword>
<sequence length="325" mass="34231">MSTSRMEARSICYLGLRIKDFALLIAAWGAVPRDSRLQMLLSATSDAGACHVIHSCAEEDISWKTKLLAVAAGKIVNILLMSHAAIPIAVLNLFIWPFDAMGMGASVRREPKPAAQELARDQSGQADSGIHQQPDEPPVADKPAAAEAEKETGVQTSTASPAPEPQEVVQVAPEPAVSAEPAAGAGAAASSALAKAVEAENWAEAEQLLNERPEECDVNARTADWNYSLLRASAEEGAESVCRLLLAKQADVNARDQNNMTPLMGCVVGGDFSGIVSLLLEARADAAAVTDDGFTALKWATRLNREATIALLRDAGMTGEDSAFA</sequence>
<reference evidence="5 6" key="1">
    <citation type="submission" date="2016-02" db="EMBL/GenBank/DDBJ databases">
        <title>Genome analysis of coral dinoflagellate symbionts highlights evolutionary adaptations to a symbiotic lifestyle.</title>
        <authorList>
            <person name="Aranda M."/>
            <person name="Li Y."/>
            <person name="Liew Y.J."/>
            <person name="Baumgarten S."/>
            <person name="Simakov O."/>
            <person name="Wilson M."/>
            <person name="Piel J."/>
            <person name="Ashoor H."/>
            <person name="Bougouffa S."/>
            <person name="Bajic V.B."/>
            <person name="Ryu T."/>
            <person name="Ravasi T."/>
            <person name="Bayer T."/>
            <person name="Micklem G."/>
            <person name="Kim H."/>
            <person name="Bhak J."/>
            <person name="Lajeunesse T.C."/>
            <person name="Voolstra C.R."/>
        </authorList>
    </citation>
    <scope>NUCLEOTIDE SEQUENCE [LARGE SCALE GENOMIC DNA]</scope>
    <source>
        <strain evidence="5 6">CCMP2467</strain>
    </source>
</reference>
<dbReference type="PANTHER" id="PTHR24198">
    <property type="entry name" value="ANKYRIN REPEAT AND PROTEIN KINASE DOMAIN-CONTAINING PROTEIN"/>
    <property type="match status" value="1"/>
</dbReference>
<evidence type="ECO:0000256" key="1">
    <source>
        <dbReference type="ARBA" id="ARBA00022737"/>
    </source>
</evidence>
<accession>A0A1Q9D5L3</accession>
<dbReference type="InterPro" id="IPR036770">
    <property type="entry name" value="Ankyrin_rpt-contain_sf"/>
</dbReference>
<organism evidence="5 6">
    <name type="scientific">Symbiodinium microadriaticum</name>
    <name type="common">Dinoflagellate</name>
    <name type="synonym">Zooxanthella microadriatica</name>
    <dbReference type="NCBI Taxonomy" id="2951"/>
    <lineage>
        <taxon>Eukaryota</taxon>
        <taxon>Sar</taxon>
        <taxon>Alveolata</taxon>
        <taxon>Dinophyceae</taxon>
        <taxon>Suessiales</taxon>
        <taxon>Symbiodiniaceae</taxon>
        <taxon>Symbiodinium</taxon>
    </lineage>
</organism>
<keyword evidence="2" id="KW-0040">ANK repeat</keyword>
<feature type="transmembrane region" description="Helical" evidence="4">
    <location>
        <begin position="75"/>
        <end position="98"/>
    </location>
</feature>
<keyword evidence="1" id="KW-0677">Repeat</keyword>
<dbReference type="InterPro" id="IPR002110">
    <property type="entry name" value="Ankyrin_rpt"/>
</dbReference>
<dbReference type="PANTHER" id="PTHR24198:SF165">
    <property type="entry name" value="ANKYRIN REPEAT-CONTAINING PROTEIN-RELATED"/>
    <property type="match status" value="1"/>
</dbReference>
<dbReference type="Pfam" id="PF12796">
    <property type="entry name" value="Ank_2"/>
    <property type="match status" value="1"/>
</dbReference>
<evidence type="ECO:0000256" key="3">
    <source>
        <dbReference type="SAM" id="MobiDB-lite"/>
    </source>
</evidence>
<dbReference type="Proteomes" id="UP000186817">
    <property type="component" value="Unassembled WGS sequence"/>
</dbReference>
<dbReference type="EMBL" id="LSRX01000706">
    <property type="protein sequence ID" value="OLP90511.1"/>
    <property type="molecule type" value="Genomic_DNA"/>
</dbReference>
<protein>
    <submittedName>
        <fullName evidence="5">Fibronectin type 3 and ankyrin repeat domains 1 protein</fullName>
    </submittedName>
</protein>
<comment type="caution">
    <text evidence="5">The sequence shown here is derived from an EMBL/GenBank/DDBJ whole genome shotgun (WGS) entry which is preliminary data.</text>
</comment>
<gene>
    <name evidence="5" type="primary">Fank1</name>
    <name evidence="5" type="ORF">AK812_SmicGene27894</name>
</gene>
<evidence type="ECO:0000313" key="6">
    <source>
        <dbReference type="Proteomes" id="UP000186817"/>
    </source>
</evidence>
<evidence type="ECO:0000256" key="4">
    <source>
        <dbReference type="SAM" id="Phobius"/>
    </source>
</evidence>
<feature type="region of interest" description="Disordered" evidence="3">
    <location>
        <begin position="109"/>
        <end position="171"/>
    </location>
</feature>
<dbReference type="SUPFAM" id="SSF48403">
    <property type="entry name" value="Ankyrin repeat"/>
    <property type="match status" value="1"/>
</dbReference>
<evidence type="ECO:0000313" key="5">
    <source>
        <dbReference type="EMBL" id="OLP90511.1"/>
    </source>
</evidence>
<keyword evidence="6" id="KW-1185">Reference proteome</keyword>
<dbReference type="Gene3D" id="1.25.40.20">
    <property type="entry name" value="Ankyrin repeat-containing domain"/>
    <property type="match status" value="1"/>
</dbReference>
<evidence type="ECO:0000256" key="2">
    <source>
        <dbReference type="ARBA" id="ARBA00023043"/>
    </source>
</evidence>
<dbReference type="AlphaFoldDB" id="A0A1Q9D5L3"/>
<dbReference type="OrthoDB" id="431434at2759"/>